<evidence type="ECO:0000313" key="9">
    <source>
        <dbReference type="EMBL" id="KAE9588170.1"/>
    </source>
</evidence>
<sequence length="60" mass="6489">MQNIAPAPPTSGDSEKQGVSLTILGDVAMFLGCKFLGAHDNLGRHYYNDCLIEGSIDFIF</sequence>
<gene>
    <name evidence="9" type="ORF">Lalb_Chr22g0352561</name>
</gene>
<dbReference type="AlphaFoldDB" id="A0A6A4NFE9"/>
<comment type="caution">
    <text evidence="9">The sequence shown here is derived from an EMBL/GenBank/DDBJ whole genome shotgun (WGS) entry which is preliminary data.</text>
</comment>
<evidence type="ECO:0000256" key="6">
    <source>
        <dbReference type="ARBA" id="ARBA00022801"/>
    </source>
</evidence>
<evidence type="ECO:0000256" key="4">
    <source>
        <dbReference type="ARBA" id="ARBA00013229"/>
    </source>
</evidence>
<keyword evidence="10" id="KW-1185">Reference proteome</keyword>
<dbReference type="InterPro" id="IPR011050">
    <property type="entry name" value="Pectin_lyase_fold/virulence"/>
</dbReference>
<dbReference type="Proteomes" id="UP000447434">
    <property type="component" value="Chromosome 22"/>
</dbReference>
<evidence type="ECO:0000259" key="8">
    <source>
        <dbReference type="Pfam" id="PF01095"/>
    </source>
</evidence>
<dbReference type="SUPFAM" id="SSF51126">
    <property type="entry name" value="Pectin lyase-like"/>
    <property type="match status" value="1"/>
</dbReference>
<dbReference type="InterPro" id="IPR012334">
    <property type="entry name" value="Pectin_lyas_fold"/>
</dbReference>
<evidence type="ECO:0000256" key="5">
    <source>
        <dbReference type="ARBA" id="ARBA00022512"/>
    </source>
</evidence>
<proteinExistence type="inferred from homology"/>
<organism evidence="9 10">
    <name type="scientific">Lupinus albus</name>
    <name type="common">White lupine</name>
    <name type="synonym">Lupinus termis</name>
    <dbReference type="NCBI Taxonomy" id="3870"/>
    <lineage>
        <taxon>Eukaryota</taxon>
        <taxon>Viridiplantae</taxon>
        <taxon>Streptophyta</taxon>
        <taxon>Embryophyta</taxon>
        <taxon>Tracheophyta</taxon>
        <taxon>Spermatophyta</taxon>
        <taxon>Magnoliopsida</taxon>
        <taxon>eudicotyledons</taxon>
        <taxon>Gunneridae</taxon>
        <taxon>Pentapetalae</taxon>
        <taxon>rosids</taxon>
        <taxon>fabids</taxon>
        <taxon>Fabales</taxon>
        <taxon>Fabaceae</taxon>
        <taxon>Papilionoideae</taxon>
        <taxon>50 kb inversion clade</taxon>
        <taxon>genistoids sensu lato</taxon>
        <taxon>core genistoids</taxon>
        <taxon>Genisteae</taxon>
        <taxon>Lupinus</taxon>
    </lineage>
</organism>
<comment type="similarity">
    <text evidence="3">Belongs to the pectinesterase family.</text>
</comment>
<comment type="pathway">
    <text evidence="2">Glycan metabolism; pectin degradation; 2-dehydro-3-deoxy-D-gluconate from pectin: step 1/5.</text>
</comment>
<dbReference type="Gene3D" id="2.160.20.10">
    <property type="entry name" value="Single-stranded right-handed beta-helix, Pectin lyase-like"/>
    <property type="match status" value="1"/>
</dbReference>
<dbReference type="OrthoDB" id="2019149at2759"/>
<dbReference type="GO" id="GO:0030599">
    <property type="term" value="F:pectinesterase activity"/>
    <property type="evidence" value="ECO:0007669"/>
    <property type="project" value="UniProtKB-EC"/>
</dbReference>
<feature type="domain" description="Pectinesterase catalytic" evidence="8">
    <location>
        <begin position="10"/>
        <end position="60"/>
    </location>
</feature>
<evidence type="ECO:0000256" key="3">
    <source>
        <dbReference type="ARBA" id="ARBA00008891"/>
    </source>
</evidence>
<name>A0A6A4NFE9_LUPAL</name>
<dbReference type="PANTHER" id="PTHR31321:SF140">
    <property type="entry name" value="PECTINESTERASE"/>
    <property type="match status" value="1"/>
</dbReference>
<keyword evidence="5" id="KW-0134">Cell wall</keyword>
<dbReference type="PANTHER" id="PTHR31321">
    <property type="entry name" value="ACYL-COA THIOESTER HYDROLASE YBHC-RELATED"/>
    <property type="match status" value="1"/>
</dbReference>
<evidence type="ECO:0000256" key="2">
    <source>
        <dbReference type="ARBA" id="ARBA00005184"/>
    </source>
</evidence>
<dbReference type="EC" id="3.1.1.11" evidence="4"/>
<evidence type="ECO:0000313" key="10">
    <source>
        <dbReference type="Proteomes" id="UP000447434"/>
    </source>
</evidence>
<keyword evidence="7" id="KW-0063">Aspartyl esterase</keyword>
<dbReference type="GO" id="GO:0045490">
    <property type="term" value="P:pectin catabolic process"/>
    <property type="evidence" value="ECO:0007669"/>
    <property type="project" value="UniProtKB-UniPathway"/>
</dbReference>
<dbReference type="InterPro" id="IPR000070">
    <property type="entry name" value="Pectinesterase_cat"/>
</dbReference>
<keyword evidence="6" id="KW-0378">Hydrolase</keyword>
<dbReference type="GO" id="GO:0042545">
    <property type="term" value="P:cell wall modification"/>
    <property type="evidence" value="ECO:0007669"/>
    <property type="project" value="InterPro"/>
</dbReference>
<evidence type="ECO:0000256" key="7">
    <source>
        <dbReference type="ARBA" id="ARBA00023085"/>
    </source>
</evidence>
<keyword evidence="5" id="KW-0964">Secreted</keyword>
<comment type="subcellular location">
    <subcellularLocation>
        <location evidence="1">Secreted</location>
        <location evidence="1">Cell wall</location>
    </subcellularLocation>
</comment>
<reference evidence="10" key="1">
    <citation type="journal article" date="2020" name="Nat. Commun.">
        <title>Genome sequence of the cluster root forming white lupin.</title>
        <authorList>
            <person name="Hufnagel B."/>
            <person name="Marques A."/>
            <person name="Soriano A."/>
            <person name="Marques L."/>
            <person name="Divol F."/>
            <person name="Doumas P."/>
            <person name="Sallet E."/>
            <person name="Mancinotti D."/>
            <person name="Carrere S."/>
            <person name="Marande W."/>
            <person name="Arribat S."/>
            <person name="Keller J."/>
            <person name="Huneau C."/>
            <person name="Blein T."/>
            <person name="Aime D."/>
            <person name="Laguerre M."/>
            <person name="Taylor J."/>
            <person name="Schubert V."/>
            <person name="Nelson M."/>
            <person name="Geu-Flores F."/>
            <person name="Crespi M."/>
            <person name="Gallardo-Guerrero K."/>
            <person name="Delaux P.-M."/>
            <person name="Salse J."/>
            <person name="Berges H."/>
            <person name="Guyot R."/>
            <person name="Gouzy J."/>
            <person name="Peret B."/>
        </authorList>
    </citation>
    <scope>NUCLEOTIDE SEQUENCE [LARGE SCALE GENOMIC DNA]</scope>
    <source>
        <strain evidence="10">cv. Amiga</strain>
    </source>
</reference>
<accession>A0A6A4NFE9</accession>
<evidence type="ECO:0000256" key="1">
    <source>
        <dbReference type="ARBA" id="ARBA00004191"/>
    </source>
</evidence>
<dbReference type="Pfam" id="PF01095">
    <property type="entry name" value="Pectinesterase"/>
    <property type="match status" value="1"/>
</dbReference>
<protein>
    <recommendedName>
        <fullName evidence="4">pectinesterase</fullName>
        <ecNumber evidence="4">3.1.1.11</ecNumber>
    </recommendedName>
</protein>
<dbReference type="UniPathway" id="UPA00545">
    <property type="reaction ID" value="UER00823"/>
</dbReference>
<dbReference type="EMBL" id="WOCE01000022">
    <property type="protein sequence ID" value="KAE9588170.1"/>
    <property type="molecule type" value="Genomic_DNA"/>
</dbReference>